<accession>A0AAW0S9C6</accession>
<evidence type="ECO:0000313" key="1">
    <source>
        <dbReference type="EMBL" id="KAK8371935.1"/>
    </source>
</evidence>
<gene>
    <name evidence="1" type="ORF">O3P69_019094</name>
</gene>
<name>A0AAW0S9C6_SCYPA</name>
<proteinExistence type="predicted"/>
<organism evidence="1 2">
    <name type="scientific">Scylla paramamosain</name>
    <name type="common">Mud crab</name>
    <dbReference type="NCBI Taxonomy" id="85552"/>
    <lineage>
        <taxon>Eukaryota</taxon>
        <taxon>Metazoa</taxon>
        <taxon>Ecdysozoa</taxon>
        <taxon>Arthropoda</taxon>
        <taxon>Crustacea</taxon>
        <taxon>Multicrustacea</taxon>
        <taxon>Malacostraca</taxon>
        <taxon>Eumalacostraca</taxon>
        <taxon>Eucarida</taxon>
        <taxon>Decapoda</taxon>
        <taxon>Pleocyemata</taxon>
        <taxon>Brachyura</taxon>
        <taxon>Eubrachyura</taxon>
        <taxon>Portunoidea</taxon>
        <taxon>Portunidae</taxon>
        <taxon>Portuninae</taxon>
        <taxon>Scylla</taxon>
    </lineage>
</organism>
<keyword evidence="2" id="KW-1185">Reference proteome</keyword>
<dbReference type="EMBL" id="JARAKH010006393">
    <property type="protein sequence ID" value="KAK8371935.1"/>
    <property type="molecule type" value="Genomic_DNA"/>
</dbReference>
<dbReference type="Proteomes" id="UP001487740">
    <property type="component" value="Unassembled WGS sequence"/>
</dbReference>
<protein>
    <submittedName>
        <fullName evidence="1">Uncharacterized protein</fullName>
    </submittedName>
</protein>
<evidence type="ECO:0000313" key="2">
    <source>
        <dbReference type="Proteomes" id="UP001487740"/>
    </source>
</evidence>
<reference evidence="1 2" key="1">
    <citation type="submission" date="2023-03" db="EMBL/GenBank/DDBJ databases">
        <title>High-quality genome of Scylla paramamosain provides insights in environmental adaptation.</title>
        <authorList>
            <person name="Zhang L."/>
        </authorList>
    </citation>
    <scope>NUCLEOTIDE SEQUENCE [LARGE SCALE GENOMIC DNA]</scope>
    <source>
        <strain evidence="1">LZ_2023a</strain>
        <tissue evidence="1">Muscle</tissue>
    </source>
</reference>
<sequence>MVGAEVMRARQVKKTRVCSTPPLGHLLQPRRITDLQIGKFCINFTESLAVFVQCSVVPSVRAVLCGVGSNVGRRHYQRVGFGWAYHGGQRDTGSSRYTVTARRV</sequence>
<comment type="caution">
    <text evidence="1">The sequence shown here is derived from an EMBL/GenBank/DDBJ whole genome shotgun (WGS) entry which is preliminary data.</text>
</comment>
<dbReference type="AlphaFoldDB" id="A0AAW0S9C6"/>